<dbReference type="EMBL" id="KY555146">
    <property type="protein sequence ID" value="ARB15022.1"/>
    <property type="molecule type" value="Genomic_DNA"/>
</dbReference>
<evidence type="ECO:0000313" key="2">
    <source>
        <dbReference type="EMBL" id="ARB15022.1"/>
    </source>
</evidence>
<evidence type="ECO:0000256" key="1">
    <source>
        <dbReference type="SAM" id="MobiDB-lite"/>
    </source>
</evidence>
<gene>
    <name evidence="2" type="ORF">Ccr32_gp104</name>
</gene>
<feature type="region of interest" description="Disordered" evidence="1">
    <location>
        <begin position="35"/>
        <end position="57"/>
    </location>
</feature>
<accession>A0A1V0EDM4</accession>
<evidence type="ECO:0000313" key="3">
    <source>
        <dbReference type="Proteomes" id="UP000222485"/>
    </source>
</evidence>
<dbReference type="Proteomes" id="UP000222485">
    <property type="component" value="Genome"/>
</dbReference>
<sequence length="57" mass="5684">MREGFMLEGYGGLKIGPGGGADPYTTLGDGGSEGCIPVKDDIAPDGGTEIISPHGYG</sequence>
<reference evidence="3" key="1">
    <citation type="journal article" date="2017" name="Curr. Microbiol.">
        <title>Genomic Diversity of Type B3 Bacteriophages of Caulobacter crescentus.</title>
        <authorList>
            <person name="Ash K.T."/>
            <person name="Drake K.M."/>
            <person name="Gibbs W.S."/>
            <person name="Ely B."/>
        </authorList>
    </citation>
    <scope>NUCLEOTIDE SEQUENCE [LARGE SCALE GENOMIC DNA]</scope>
</reference>
<protein>
    <submittedName>
        <fullName evidence="2">Uncharacterized protein</fullName>
    </submittedName>
</protein>
<name>A0A1V0EDM4_9CAUD</name>
<organism evidence="2 3">
    <name type="scientific">Caulobacter phage Ccr32</name>
    <dbReference type="NCBI Taxonomy" id="1959738"/>
    <lineage>
        <taxon>Viruses</taxon>
        <taxon>Duplodnaviria</taxon>
        <taxon>Heunggongvirae</taxon>
        <taxon>Uroviricota</taxon>
        <taxon>Caudoviricetes</taxon>
        <taxon>Jeanschmidtviridae</taxon>
        <taxon>Shapirovirus</taxon>
        <taxon>Shapirovirus cbk</taxon>
    </lineage>
</organism>
<proteinExistence type="predicted"/>